<accession>A0A418VHE9</accession>
<evidence type="ECO:0000313" key="2">
    <source>
        <dbReference type="Proteomes" id="UP000286287"/>
    </source>
</evidence>
<reference evidence="1 2" key="1">
    <citation type="submission" date="2018-09" db="EMBL/GenBank/DDBJ databases">
        <authorList>
            <person name="Zhu H."/>
        </authorList>
    </citation>
    <scope>NUCLEOTIDE SEQUENCE [LARGE SCALE GENOMIC DNA]</scope>
    <source>
        <strain evidence="1 2">K2S05-167</strain>
    </source>
</reference>
<dbReference type="Proteomes" id="UP000286287">
    <property type="component" value="Unassembled WGS sequence"/>
</dbReference>
<gene>
    <name evidence="1" type="ORF">D3875_00535</name>
</gene>
<name>A0A418VHE9_9DEIO</name>
<comment type="caution">
    <text evidence="1">The sequence shown here is derived from an EMBL/GenBank/DDBJ whole genome shotgun (WGS) entry which is preliminary data.</text>
</comment>
<sequence length="74" mass="7944">MAVTARMTPMDGESIITVVEIRERVATVLLPGGALEQWSVASLPEGILEGSRVRLTVTAGDLEVYLLPRKLPVA</sequence>
<dbReference type="EMBL" id="QYUJ01000004">
    <property type="protein sequence ID" value="RJF75569.1"/>
    <property type="molecule type" value="Genomic_DNA"/>
</dbReference>
<evidence type="ECO:0000313" key="1">
    <source>
        <dbReference type="EMBL" id="RJF75569.1"/>
    </source>
</evidence>
<protein>
    <submittedName>
        <fullName evidence="1">Uncharacterized protein</fullName>
    </submittedName>
</protein>
<dbReference type="AlphaFoldDB" id="A0A418VHE9"/>
<keyword evidence="2" id="KW-1185">Reference proteome</keyword>
<proteinExistence type="predicted"/>
<organism evidence="1 2">
    <name type="scientific">Deinococcus cavernae</name>
    <dbReference type="NCBI Taxonomy" id="2320857"/>
    <lineage>
        <taxon>Bacteria</taxon>
        <taxon>Thermotogati</taxon>
        <taxon>Deinococcota</taxon>
        <taxon>Deinococci</taxon>
        <taxon>Deinococcales</taxon>
        <taxon>Deinococcaceae</taxon>
        <taxon>Deinococcus</taxon>
    </lineage>
</organism>